<keyword evidence="1 2" id="KW-0808">Transferase</keyword>
<sequence length="389" mass="43505">METIKLRVSDETLRDGVQQVGLFLEDDAKRVLAHLIAQTGVHQIALMPAVHESEAVLVRGLAAEGLHRQVVASTMMDRQYIDQAKACGVRQIILFHAVSDRLLCLREPNVQAQPIGAEAACSKALTERVRSRMLEKVVENLQYATSIGLKISFAAEDASRADFDFLVECINVFQPYIDCFFLCDTVGVLTPEKTYIWVQDLLQCTHQPFLSVHFHNDMGLALENTIQAVYAGAMGISGTFSGVGERAGNVALEQVLHGLRARFGWEVAGIDYEALPEVVDYLTQKGIRANPPYSRQARQFETGIHVNSLIRDRNSYAVFPHAEPDIWFGRCSGASNFRYLFETHLQQSLTQAQYEQLRSAIKALSTERKRSFSTAEVLELLDQGILRVF</sequence>
<dbReference type="SUPFAM" id="SSF51569">
    <property type="entry name" value="Aldolase"/>
    <property type="match status" value="1"/>
</dbReference>
<feature type="domain" description="Pyruvate carboxyltransferase" evidence="3">
    <location>
        <begin position="6"/>
        <end position="276"/>
    </location>
</feature>
<name>A0A2W1JQQ4_9CYAN</name>
<dbReference type="PANTHER" id="PTHR42880:SF1">
    <property type="entry name" value="ISOPROPYLMALATE_HOMOCITRATE_CITRAMALATE SYNTHASE FAMILY PROTEIN"/>
    <property type="match status" value="1"/>
</dbReference>
<organism evidence="4 5">
    <name type="scientific">Acaryochloris thomasi RCC1774</name>
    <dbReference type="NCBI Taxonomy" id="1764569"/>
    <lineage>
        <taxon>Bacteria</taxon>
        <taxon>Bacillati</taxon>
        <taxon>Cyanobacteriota</taxon>
        <taxon>Cyanophyceae</taxon>
        <taxon>Acaryochloridales</taxon>
        <taxon>Acaryochloridaceae</taxon>
        <taxon>Acaryochloris</taxon>
        <taxon>Acaryochloris thomasi</taxon>
    </lineage>
</organism>
<dbReference type="InterPro" id="IPR000891">
    <property type="entry name" value="PYR_CT"/>
</dbReference>
<dbReference type="GO" id="GO:0019752">
    <property type="term" value="P:carboxylic acid metabolic process"/>
    <property type="evidence" value="ECO:0007669"/>
    <property type="project" value="InterPro"/>
</dbReference>
<evidence type="ECO:0000256" key="1">
    <source>
        <dbReference type="ARBA" id="ARBA00022679"/>
    </source>
</evidence>
<dbReference type="EMBL" id="PQWO01000006">
    <property type="protein sequence ID" value="PZD73202.1"/>
    <property type="molecule type" value="Genomic_DNA"/>
</dbReference>
<dbReference type="Gene3D" id="3.20.20.70">
    <property type="entry name" value="Aldolase class I"/>
    <property type="match status" value="1"/>
</dbReference>
<dbReference type="RefSeq" id="WP_110986184.1">
    <property type="nucleotide sequence ID" value="NZ_CAWNWM010000006.1"/>
</dbReference>
<reference evidence="4 5" key="1">
    <citation type="journal article" date="2018" name="Sci. Rep.">
        <title>A novel species of the marine cyanobacterium Acaryochloris with a unique pigment content and lifestyle.</title>
        <authorList>
            <person name="Partensky F."/>
            <person name="Six C."/>
            <person name="Ratin M."/>
            <person name="Garczarek L."/>
            <person name="Vaulot D."/>
            <person name="Probert I."/>
            <person name="Calteau A."/>
            <person name="Gourvil P."/>
            <person name="Marie D."/>
            <person name="Grebert T."/>
            <person name="Bouchier C."/>
            <person name="Le Panse S."/>
            <person name="Gachenot M."/>
            <person name="Rodriguez F."/>
            <person name="Garrido J.L."/>
        </authorList>
    </citation>
    <scope>NUCLEOTIDE SEQUENCE [LARGE SCALE GENOMIC DNA]</scope>
    <source>
        <strain evidence="4 5">RCC1774</strain>
    </source>
</reference>
<dbReference type="GO" id="GO:0003852">
    <property type="term" value="F:2-isopropylmalate synthase activity"/>
    <property type="evidence" value="ECO:0007669"/>
    <property type="project" value="UniProtKB-EC"/>
</dbReference>
<dbReference type="AlphaFoldDB" id="A0A2W1JQQ4"/>
<keyword evidence="4" id="KW-0012">Acyltransferase</keyword>
<comment type="caution">
    <text evidence="4">The sequence shown here is derived from an EMBL/GenBank/DDBJ whole genome shotgun (WGS) entry which is preliminary data.</text>
</comment>
<proteinExistence type="inferred from homology"/>
<dbReference type="PROSITE" id="PS50991">
    <property type="entry name" value="PYR_CT"/>
    <property type="match status" value="1"/>
</dbReference>
<dbReference type="PANTHER" id="PTHR42880">
    <property type="entry name" value="HOMOCITRATE SYNTHASE"/>
    <property type="match status" value="1"/>
</dbReference>
<dbReference type="PROSITE" id="PS00815">
    <property type="entry name" value="AIPM_HOMOCIT_SYNTH_1"/>
    <property type="match status" value="1"/>
</dbReference>
<evidence type="ECO:0000256" key="2">
    <source>
        <dbReference type="RuleBase" id="RU003523"/>
    </source>
</evidence>
<dbReference type="InterPro" id="IPR013785">
    <property type="entry name" value="Aldolase_TIM"/>
</dbReference>
<dbReference type="OrthoDB" id="570404at2"/>
<dbReference type="Proteomes" id="UP000248857">
    <property type="component" value="Unassembled WGS sequence"/>
</dbReference>
<comment type="similarity">
    <text evidence="2">Belongs to the alpha-IPM synthase/homocitrate synthase family.</text>
</comment>
<dbReference type="InterPro" id="IPR002034">
    <property type="entry name" value="AIPM/Hcit_synth_CS"/>
</dbReference>
<evidence type="ECO:0000313" key="4">
    <source>
        <dbReference type="EMBL" id="PZD73202.1"/>
    </source>
</evidence>
<accession>A0A2W1JQQ4</accession>
<protein>
    <submittedName>
        <fullName evidence="4">2-isopropylmalate synthase</fullName>
        <ecNumber evidence="4">2.3.3.13</ecNumber>
    </submittedName>
</protein>
<dbReference type="EC" id="2.3.3.13" evidence="4"/>
<evidence type="ECO:0000313" key="5">
    <source>
        <dbReference type="Proteomes" id="UP000248857"/>
    </source>
</evidence>
<dbReference type="Pfam" id="PF00682">
    <property type="entry name" value="HMGL-like"/>
    <property type="match status" value="1"/>
</dbReference>
<keyword evidence="5" id="KW-1185">Reference proteome</keyword>
<evidence type="ECO:0000259" key="3">
    <source>
        <dbReference type="PROSITE" id="PS50991"/>
    </source>
</evidence>
<gene>
    <name evidence="4" type="primary">leuA_2</name>
    <name evidence="4" type="ORF">C1752_02213</name>
</gene>